<feature type="repeat" description="PPR" evidence="2">
    <location>
        <begin position="188"/>
        <end position="218"/>
    </location>
</feature>
<dbReference type="Pfam" id="PF13041">
    <property type="entry name" value="PPR_2"/>
    <property type="match status" value="2"/>
</dbReference>
<dbReference type="GO" id="GO:0009451">
    <property type="term" value="P:RNA modification"/>
    <property type="evidence" value="ECO:0007669"/>
    <property type="project" value="InterPro"/>
</dbReference>
<sequence>MSHKTLIPSLLREANSAFPDVSASLIPVLTAASPSLLALRAAHALLIVSGAASHKPLARHLIALYTRRFSTADAILVYSRLRSPDPIASHLILKTLVRSRCDPSVTVAFFCRQVNPVGCRPNLCTFPILIAASKMMESIHQGEIFHCLALKLGFLSFLPIPNSLIHMYACCDGLDLARQLFDEMPVKDRVSYDSLIDGYVKCCNFNEAEELFRDIPHRNEISWSNLLNGYVRNKMFHKAVNFFHQMQELSIEPNDTSLVSLLSVYSHFKLAKHGKSIHGFFVRRWLRVPTHASTALVDFYCACELFDEAVKVFNRIKNKDLICWNTIISGFGSHGRSTEALHFFKRMLEKGMKPNDITFICVLVACAHSGLVEEALQYFNMMSSEFGIRPRFAHYWCLVDLYVRLESPQDALKVIQDMQFDDWSAIWGAVIWLARVRGDISLGEHLGKCLIQLEPENSRRYAPLLNVYAAASRWDKYKELQEMMKTRGSEKLPDCKLIDLNVVVHKFSVGDKSRPEIENVFQVLEEIAEQLKLQPPRVNDSMVDAI</sequence>
<name>A0AAQ3KKV5_9LILI</name>
<dbReference type="PROSITE" id="PS51375">
    <property type="entry name" value="PPR"/>
    <property type="match status" value="3"/>
</dbReference>
<feature type="repeat" description="PPR" evidence="2">
    <location>
        <begin position="219"/>
        <end position="253"/>
    </location>
</feature>
<dbReference type="InterPro" id="IPR046960">
    <property type="entry name" value="PPR_At4g14850-like_plant"/>
</dbReference>
<dbReference type="InterPro" id="IPR046848">
    <property type="entry name" value="E_motif"/>
</dbReference>
<dbReference type="FunFam" id="1.25.40.10:FF:000090">
    <property type="entry name" value="Pentatricopeptide repeat-containing protein, chloroplastic"/>
    <property type="match status" value="1"/>
</dbReference>
<reference evidence="3 4" key="1">
    <citation type="submission" date="2023-10" db="EMBL/GenBank/DDBJ databases">
        <title>Chromosome-scale genome assembly provides insights into flower coloration mechanisms of Canna indica.</title>
        <authorList>
            <person name="Li C."/>
        </authorList>
    </citation>
    <scope>NUCLEOTIDE SEQUENCE [LARGE SCALE GENOMIC DNA]</scope>
    <source>
        <tissue evidence="3">Flower</tissue>
    </source>
</reference>
<gene>
    <name evidence="3" type="ORF">Cni_G18508</name>
</gene>
<organism evidence="3 4">
    <name type="scientific">Canna indica</name>
    <name type="common">Indian-shot</name>
    <dbReference type="NCBI Taxonomy" id="4628"/>
    <lineage>
        <taxon>Eukaryota</taxon>
        <taxon>Viridiplantae</taxon>
        <taxon>Streptophyta</taxon>
        <taxon>Embryophyta</taxon>
        <taxon>Tracheophyta</taxon>
        <taxon>Spermatophyta</taxon>
        <taxon>Magnoliopsida</taxon>
        <taxon>Liliopsida</taxon>
        <taxon>Zingiberales</taxon>
        <taxon>Cannaceae</taxon>
        <taxon>Canna</taxon>
    </lineage>
</organism>
<keyword evidence="4" id="KW-1185">Reference proteome</keyword>
<dbReference type="GO" id="GO:0003723">
    <property type="term" value="F:RNA binding"/>
    <property type="evidence" value="ECO:0007669"/>
    <property type="project" value="InterPro"/>
</dbReference>
<dbReference type="SUPFAM" id="SSF48452">
    <property type="entry name" value="TPR-like"/>
    <property type="match status" value="1"/>
</dbReference>
<dbReference type="NCBIfam" id="TIGR00756">
    <property type="entry name" value="PPR"/>
    <property type="match status" value="4"/>
</dbReference>
<protein>
    <submittedName>
        <fullName evidence="3">Pentatricopeptide repeat-containing protein</fullName>
    </submittedName>
</protein>
<proteinExistence type="predicted"/>
<dbReference type="Gene3D" id="1.25.40.10">
    <property type="entry name" value="Tetratricopeptide repeat domain"/>
    <property type="match status" value="3"/>
</dbReference>
<dbReference type="AlphaFoldDB" id="A0AAQ3KKV5"/>
<dbReference type="Pfam" id="PF20431">
    <property type="entry name" value="E_motif"/>
    <property type="match status" value="1"/>
</dbReference>
<feature type="repeat" description="PPR" evidence="2">
    <location>
        <begin position="320"/>
        <end position="354"/>
    </location>
</feature>
<evidence type="ECO:0000256" key="2">
    <source>
        <dbReference type="PROSITE-ProRule" id="PRU00708"/>
    </source>
</evidence>
<dbReference type="Pfam" id="PF01535">
    <property type="entry name" value="PPR"/>
    <property type="match status" value="2"/>
</dbReference>
<evidence type="ECO:0000313" key="3">
    <source>
        <dbReference type="EMBL" id="WOL09755.1"/>
    </source>
</evidence>
<dbReference type="PANTHER" id="PTHR47926:SF347">
    <property type="entry name" value="PENTATRICOPEPTIDE REPEAT-CONTAINING PROTEIN"/>
    <property type="match status" value="1"/>
</dbReference>
<dbReference type="PANTHER" id="PTHR47926">
    <property type="entry name" value="PENTATRICOPEPTIDE REPEAT-CONTAINING PROTEIN"/>
    <property type="match status" value="1"/>
</dbReference>
<evidence type="ECO:0000313" key="4">
    <source>
        <dbReference type="Proteomes" id="UP001327560"/>
    </source>
</evidence>
<dbReference type="Proteomes" id="UP001327560">
    <property type="component" value="Chromosome 6"/>
</dbReference>
<dbReference type="EMBL" id="CP136895">
    <property type="protein sequence ID" value="WOL09755.1"/>
    <property type="molecule type" value="Genomic_DNA"/>
</dbReference>
<accession>A0AAQ3KKV5</accession>
<evidence type="ECO:0000256" key="1">
    <source>
        <dbReference type="ARBA" id="ARBA00022737"/>
    </source>
</evidence>
<dbReference type="InterPro" id="IPR002885">
    <property type="entry name" value="PPR_rpt"/>
</dbReference>
<keyword evidence="1" id="KW-0677">Repeat</keyword>
<dbReference type="InterPro" id="IPR011990">
    <property type="entry name" value="TPR-like_helical_dom_sf"/>
</dbReference>